<evidence type="ECO:0000313" key="13">
    <source>
        <dbReference type="Proteomes" id="UP000078284"/>
    </source>
</evidence>
<keyword evidence="6" id="KW-0063">Aspartyl esterase</keyword>
<dbReference type="SUPFAM" id="SSF101148">
    <property type="entry name" value="Plant invertase/pectin methylesterase inhibitor"/>
    <property type="match status" value="3"/>
</dbReference>
<dbReference type="InterPro" id="IPR012334">
    <property type="entry name" value="Pectin_lyas_fold"/>
</dbReference>
<gene>
    <name evidence="12" type="ordered locus">AXX17_At3g14890</name>
</gene>
<comment type="pathway">
    <text evidence="1">Glycan metabolism; pectin degradation; 2-dehydro-3-deoxy-D-gluconate from pectin: step 1/5.</text>
</comment>
<dbReference type="SUPFAM" id="SSF51126">
    <property type="entry name" value="Pectin lyase-like"/>
    <property type="match status" value="1"/>
</dbReference>
<dbReference type="InterPro" id="IPR000070">
    <property type="entry name" value="Pectinesterase_cat"/>
</dbReference>
<keyword evidence="10" id="KW-1133">Transmembrane helix</keyword>
<dbReference type="NCBIfam" id="TIGR01614">
    <property type="entry name" value="PME_inhib"/>
    <property type="match status" value="3"/>
</dbReference>
<name>A0A178VKY7_ARATH</name>
<dbReference type="CDD" id="cd15798">
    <property type="entry name" value="PMEI-like_3"/>
    <property type="match status" value="3"/>
</dbReference>
<accession>A0A178VKY7</accession>
<proteinExistence type="inferred from homology"/>
<dbReference type="GO" id="GO:0030599">
    <property type="term" value="F:pectinesterase activity"/>
    <property type="evidence" value="ECO:0007669"/>
    <property type="project" value="UniProtKB-EC"/>
</dbReference>
<feature type="transmembrane region" description="Helical" evidence="10">
    <location>
        <begin position="30"/>
        <end position="53"/>
    </location>
</feature>
<comment type="similarity">
    <text evidence="3">In the C-terminal section; belongs to the pectinesterase family.</text>
</comment>
<dbReference type="ExpressionAtlas" id="A0A178VKY7">
    <property type="expression patterns" value="baseline and differential"/>
</dbReference>
<dbReference type="SMART" id="SM00856">
    <property type="entry name" value="PMEI"/>
    <property type="match status" value="3"/>
</dbReference>
<dbReference type="InterPro" id="IPR011050">
    <property type="entry name" value="Pectin_lyase_fold/virulence"/>
</dbReference>
<dbReference type="PROSITE" id="PS00503">
    <property type="entry name" value="PECTINESTERASE_2"/>
    <property type="match status" value="1"/>
</dbReference>
<organism evidence="12 13">
    <name type="scientific">Arabidopsis thaliana</name>
    <name type="common">Mouse-ear cress</name>
    <dbReference type="NCBI Taxonomy" id="3702"/>
    <lineage>
        <taxon>Eukaryota</taxon>
        <taxon>Viridiplantae</taxon>
        <taxon>Streptophyta</taxon>
        <taxon>Embryophyta</taxon>
        <taxon>Tracheophyta</taxon>
        <taxon>Spermatophyta</taxon>
        <taxon>Magnoliopsida</taxon>
        <taxon>eudicotyledons</taxon>
        <taxon>Gunneridae</taxon>
        <taxon>Pentapetalae</taxon>
        <taxon>rosids</taxon>
        <taxon>malvids</taxon>
        <taxon>Brassicales</taxon>
        <taxon>Brassicaceae</taxon>
        <taxon>Camelineae</taxon>
        <taxon>Arabidopsis</taxon>
    </lineage>
</organism>
<evidence type="ECO:0000259" key="11">
    <source>
        <dbReference type="SMART" id="SM00856"/>
    </source>
</evidence>
<dbReference type="Gene3D" id="1.20.140.40">
    <property type="entry name" value="Invertase/pectin methylesterase inhibitor family protein"/>
    <property type="match status" value="3"/>
</dbReference>
<evidence type="ECO:0000313" key="12">
    <source>
        <dbReference type="EMBL" id="OAP06424.1"/>
    </source>
</evidence>
<protein>
    <recommendedName>
        <fullName evidence="4">pectinesterase</fullName>
        <ecNumber evidence="4">3.1.1.11</ecNumber>
    </recommendedName>
</protein>
<keyword evidence="10" id="KW-0472">Membrane</keyword>
<dbReference type="InterPro" id="IPR018040">
    <property type="entry name" value="Pectinesterase_Tyr_AS"/>
</dbReference>
<dbReference type="Proteomes" id="UP000078284">
    <property type="component" value="Chromosome 3"/>
</dbReference>
<reference evidence="13" key="1">
    <citation type="journal article" date="2016" name="Proc. Natl. Acad. Sci. U.S.A.">
        <title>Chromosome-level assembly of Arabidopsis thaliana Ler reveals the extent of translocation and inversion polymorphisms.</title>
        <authorList>
            <person name="Zapata L."/>
            <person name="Ding J."/>
            <person name="Willing E.M."/>
            <person name="Hartwig B."/>
            <person name="Bezdan D."/>
            <person name="Jiao W.B."/>
            <person name="Patel V."/>
            <person name="Velikkakam James G."/>
            <person name="Koornneef M."/>
            <person name="Ossowski S."/>
            <person name="Schneeberger K."/>
        </authorList>
    </citation>
    <scope>NUCLEOTIDE SEQUENCE [LARGE SCALE GENOMIC DNA]</scope>
    <source>
        <strain evidence="13">cv. Landsberg erecta</strain>
    </source>
</reference>
<keyword evidence="8" id="KW-0325">Glycoprotein</keyword>
<dbReference type="GO" id="GO:0045490">
    <property type="term" value="P:pectin catabolic process"/>
    <property type="evidence" value="ECO:0007669"/>
    <property type="project" value="UniProtKB-UniPathway"/>
</dbReference>
<dbReference type="AlphaFoldDB" id="A0A178VKY7"/>
<evidence type="ECO:0000256" key="2">
    <source>
        <dbReference type="ARBA" id="ARBA00006027"/>
    </source>
</evidence>
<comment type="caution">
    <text evidence="12">The sequence shown here is derived from an EMBL/GenBank/DDBJ whole genome shotgun (WGS) entry which is preliminary data.</text>
</comment>
<evidence type="ECO:0000256" key="3">
    <source>
        <dbReference type="ARBA" id="ARBA00007786"/>
    </source>
</evidence>
<feature type="domain" description="Pectinesterase inhibitor" evidence="11">
    <location>
        <begin position="72"/>
        <end position="230"/>
    </location>
</feature>
<dbReference type="Pfam" id="PF04043">
    <property type="entry name" value="PMEI"/>
    <property type="match status" value="3"/>
</dbReference>
<dbReference type="PROSITE" id="PS00800">
    <property type="entry name" value="PECTINESTERASE_1"/>
    <property type="match status" value="1"/>
</dbReference>
<evidence type="ECO:0000256" key="7">
    <source>
        <dbReference type="ARBA" id="ARBA00023157"/>
    </source>
</evidence>
<dbReference type="FunFam" id="1.20.140.40:FF:000010">
    <property type="entry name" value="Pectinesterase"/>
    <property type="match status" value="3"/>
</dbReference>
<evidence type="ECO:0000256" key="1">
    <source>
        <dbReference type="ARBA" id="ARBA00005184"/>
    </source>
</evidence>
<dbReference type="EC" id="3.1.1.11" evidence="4"/>
<evidence type="ECO:0000256" key="9">
    <source>
        <dbReference type="PROSITE-ProRule" id="PRU10040"/>
    </source>
</evidence>
<evidence type="ECO:0000256" key="10">
    <source>
        <dbReference type="SAM" id="Phobius"/>
    </source>
</evidence>
<dbReference type="InterPro" id="IPR035513">
    <property type="entry name" value="Invertase/methylesterase_inhib"/>
</dbReference>
<evidence type="ECO:0000256" key="5">
    <source>
        <dbReference type="ARBA" id="ARBA00022801"/>
    </source>
</evidence>
<dbReference type="InterPro" id="IPR033131">
    <property type="entry name" value="Pectinesterase_Asp_AS"/>
</dbReference>
<keyword evidence="10" id="KW-0812">Transmembrane</keyword>
<dbReference type="Gene3D" id="2.160.20.10">
    <property type="entry name" value="Single-stranded right-handed beta-helix, Pectin lyase-like"/>
    <property type="match status" value="1"/>
</dbReference>
<sequence length="968" mass="105614">MDTVKSINKGYGKVDETQDLALKRKTRKRLYQIGISVAVLVAIIISSTVTIAIHSRKGNSPHPTPSSVPELTPAASLKTVCSVTNYPVSCFSSISKLPLSNTTDPEVIFRLSLQVVIDELNSIVELPKKLAEETDDEGLKSALSVCEHLLDLAIDRVNETVSAMEVVDGKKILNAATIDDLLTWLSAAVTYHGTCLDALDEISHTNSAIPLKLKSGMVNSTEFTSNSLAIVAKILSTISDFGIPIHGRRLLNSSPHATPISVPKLTPAASLRNVCSVTRYPASCVSSISKLPSSNTTDPEALFRLSLQVVINELNSIAGLPKKLAEETDDERLKSSLSVCGDVFNDAIDIVNDTISTMEEVGDGKKILKSSTIDEIQTWLSAAVTDHDTCLDALDELSQNKTEYANSPISLKLKSAMVNSRKFTSNSLAIIAKFPIHERHGVQSPRLRKSPHPTPSSVLRTVCNVTNYPASCISSISKLPLSKTTTDPKVLFRLSLQVTFDELNSIVGLPKKLAEETNDEGLKSALSVCADVFDLAVDSVNDTISSLDDVISGGKKNLNSSTIGDLITWLSSAVTDIGTCGDTLDEDNYNSPIPQKLKSAMVNSTEFTSNSLAIVAQVLKKPSKSRIPVQGRRLLNSNSFPNWVRPGVRRLLQAKNLTPHVTVAADGSGDVRTVNEAVWRVPKKGKTMFVIYVKAGTYVENVLMKKDKWNVFIYGDGRDKTIISGSTNMVDGVRTFNTSTFATEGKGFMMKDMGIINTAGPEKHQAVAFRSDSDRSVYYRCSFDGYQDTLYTHSNRQYYRNCDVTGTVDFIFGAGTVVFQGCSIRPRQPLPNQFNTITAEGTQEANQNTGISIHQCTISPNGNVTATTYLGRPWKLFSKTVIMQSVIGSFVNPAGWIAWNSTYDPPPRTIFYREYKNSGPGSDLSKRVKWAGYKPISSDDEAARFTVKYFLRGDDNWIPKAVMGMPPL</sequence>
<feature type="domain" description="Pectinesterase inhibitor" evidence="11">
    <location>
        <begin position="266"/>
        <end position="430"/>
    </location>
</feature>
<dbReference type="GO" id="GO:0042545">
    <property type="term" value="P:cell wall modification"/>
    <property type="evidence" value="ECO:0007669"/>
    <property type="project" value="InterPro"/>
</dbReference>
<evidence type="ECO:0000256" key="8">
    <source>
        <dbReference type="ARBA" id="ARBA00023180"/>
    </source>
</evidence>
<dbReference type="PANTHER" id="PTHR31707">
    <property type="entry name" value="PECTINESTERASE"/>
    <property type="match status" value="1"/>
</dbReference>
<dbReference type="Pfam" id="PF01095">
    <property type="entry name" value="Pectinesterase"/>
    <property type="match status" value="1"/>
</dbReference>
<keyword evidence="5" id="KW-0378">Hydrolase</keyword>
<feature type="domain" description="Pectinesterase inhibitor" evidence="11">
    <location>
        <begin position="454"/>
        <end position="614"/>
    </location>
</feature>
<evidence type="ECO:0000256" key="4">
    <source>
        <dbReference type="ARBA" id="ARBA00013229"/>
    </source>
</evidence>
<dbReference type="EMBL" id="LUHQ01000003">
    <property type="protein sequence ID" value="OAP06424.1"/>
    <property type="molecule type" value="Genomic_DNA"/>
</dbReference>
<evidence type="ECO:0000256" key="6">
    <source>
        <dbReference type="ARBA" id="ARBA00023085"/>
    </source>
</evidence>
<comment type="similarity">
    <text evidence="2">In the N-terminal section; belongs to the PMEI family.</text>
</comment>
<keyword evidence="7" id="KW-1015">Disulfide bond</keyword>
<dbReference type="FunFam" id="2.160.20.10:FF:000001">
    <property type="entry name" value="Pectinesterase"/>
    <property type="match status" value="1"/>
</dbReference>
<dbReference type="UniPathway" id="UPA00545">
    <property type="reaction ID" value="UER00823"/>
</dbReference>
<feature type="active site" evidence="9">
    <location>
        <position position="809"/>
    </location>
</feature>
<dbReference type="InterPro" id="IPR006501">
    <property type="entry name" value="Pectinesterase_inhib_dom"/>
</dbReference>
<dbReference type="GO" id="GO:0004857">
    <property type="term" value="F:enzyme inhibitor activity"/>
    <property type="evidence" value="ECO:0007669"/>
    <property type="project" value="InterPro"/>
</dbReference>